<dbReference type="Pfam" id="PF01370">
    <property type="entry name" value="Epimerase"/>
    <property type="match status" value="1"/>
</dbReference>
<evidence type="ECO:0000256" key="1">
    <source>
        <dbReference type="ARBA" id="ARBA00023002"/>
    </source>
</evidence>
<dbReference type="Gene3D" id="3.40.50.720">
    <property type="entry name" value="NAD(P)-binding Rossmann-like Domain"/>
    <property type="match status" value="1"/>
</dbReference>
<dbReference type="STRING" id="5601.A0A0D2DWR8"/>
<comment type="similarity">
    <text evidence="2">Belongs to the NAD(P)-dependent epimerase/dehydratase family. Dihydroflavonol-4-reductase subfamily.</text>
</comment>
<sequence length="257" mass="27636">MSPSERRLAKGERVLVTGANGYIASHVVDVLLEEGYNVRSTVRAEKPWLNKYFSDKHGPGRFETVILPAMEIESAFGDAVNRVPAVVHMASNLSVNPDPTLVIPKVVAGTLNLLKAAAVQSGVRSVVLTSSCAAAYVRGQGTGSKSVIDEDTWNEAAVEAAWSSDTPPDARGFLVYAASKVQGGKEAWKWVEENKPGFAFNTVLPPFNVGTILPPEIGGSTMGFTRQLLEGNYFVTKLLPPRTSFPCPGKESMHSFT</sequence>
<name>A0A0D2DWR8_9EURO</name>
<dbReference type="HOGENOM" id="CLU_007383_9_4_1"/>
<evidence type="ECO:0000313" key="4">
    <source>
        <dbReference type="EMBL" id="KIW66542.1"/>
    </source>
</evidence>
<evidence type="ECO:0000259" key="3">
    <source>
        <dbReference type="Pfam" id="PF01370"/>
    </source>
</evidence>
<dbReference type="PANTHER" id="PTHR10366">
    <property type="entry name" value="NAD DEPENDENT EPIMERASE/DEHYDRATASE"/>
    <property type="match status" value="1"/>
</dbReference>
<protein>
    <recommendedName>
        <fullName evidence="3">NAD-dependent epimerase/dehydratase domain-containing protein</fullName>
    </recommendedName>
</protein>
<organism evidence="4 5">
    <name type="scientific">Phialophora macrospora</name>
    <dbReference type="NCBI Taxonomy" id="1851006"/>
    <lineage>
        <taxon>Eukaryota</taxon>
        <taxon>Fungi</taxon>
        <taxon>Dikarya</taxon>
        <taxon>Ascomycota</taxon>
        <taxon>Pezizomycotina</taxon>
        <taxon>Eurotiomycetes</taxon>
        <taxon>Chaetothyriomycetidae</taxon>
        <taxon>Chaetothyriales</taxon>
        <taxon>Herpotrichiellaceae</taxon>
        <taxon>Phialophora</taxon>
    </lineage>
</organism>
<proteinExistence type="inferred from homology"/>
<keyword evidence="5" id="KW-1185">Reference proteome</keyword>
<evidence type="ECO:0000256" key="2">
    <source>
        <dbReference type="ARBA" id="ARBA00023445"/>
    </source>
</evidence>
<dbReference type="EMBL" id="KN846959">
    <property type="protein sequence ID" value="KIW66542.1"/>
    <property type="molecule type" value="Genomic_DNA"/>
</dbReference>
<dbReference type="GO" id="GO:0016616">
    <property type="term" value="F:oxidoreductase activity, acting on the CH-OH group of donors, NAD or NADP as acceptor"/>
    <property type="evidence" value="ECO:0007669"/>
    <property type="project" value="TreeGrafter"/>
</dbReference>
<keyword evidence="1" id="KW-0560">Oxidoreductase</keyword>
<dbReference type="AlphaFoldDB" id="A0A0D2DWR8"/>
<dbReference type="InterPro" id="IPR001509">
    <property type="entry name" value="Epimerase_deHydtase"/>
</dbReference>
<reference evidence="4 5" key="1">
    <citation type="submission" date="2015-01" db="EMBL/GenBank/DDBJ databases">
        <title>The Genome Sequence of Capronia semiimmersa CBS27337.</title>
        <authorList>
            <consortium name="The Broad Institute Genomics Platform"/>
            <person name="Cuomo C."/>
            <person name="de Hoog S."/>
            <person name="Gorbushina A."/>
            <person name="Stielow B."/>
            <person name="Teixiera M."/>
            <person name="Abouelleil A."/>
            <person name="Chapman S.B."/>
            <person name="Priest M."/>
            <person name="Young S.K."/>
            <person name="Wortman J."/>
            <person name="Nusbaum C."/>
            <person name="Birren B."/>
        </authorList>
    </citation>
    <scope>NUCLEOTIDE SEQUENCE [LARGE SCALE GENOMIC DNA]</scope>
    <source>
        <strain evidence="4 5">CBS 27337</strain>
    </source>
</reference>
<gene>
    <name evidence="4" type="ORF">PV04_05866</name>
</gene>
<feature type="domain" description="NAD-dependent epimerase/dehydratase" evidence="3">
    <location>
        <begin position="14"/>
        <end position="141"/>
    </location>
</feature>
<dbReference type="Proteomes" id="UP000054266">
    <property type="component" value="Unassembled WGS sequence"/>
</dbReference>
<dbReference type="PANTHER" id="PTHR10366:SF562">
    <property type="entry name" value="ALDEHYDE REDUCTASE II (AFU_ORTHOLOGUE AFUA_1G11360)"/>
    <property type="match status" value="1"/>
</dbReference>
<dbReference type="InterPro" id="IPR036291">
    <property type="entry name" value="NAD(P)-bd_dom_sf"/>
</dbReference>
<dbReference type="SUPFAM" id="SSF51735">
    <property type="entry name" value="NAD(P)-binding Rossmann-fold domains"/>
    <property type="match status" value="1"/>
</dbReference>
<dbReference type="InterPro" id="IPR050425">
    <property type="entry name" value="NAD(P)_dehydrat-like"/>
</dbReference>
<accession>A0A0D2DWR8</accession>
<evidence type="ECO:0000313" key="5">
    <source>
        <dbReference type="Proteomes" id="UP000054266"/>
    </source>
</evidence>